<dbReference type="InterPro" id="IPR027417">
    <property type="entry name" value="P-loop_NTPase"/>
</dbReference>
<dbReference type="PROSITE" id="PS50893">
    <property type="entry name" value="ABC_TRANSPORTER_2"/>
    <property type="match status" value="1"/>
</dbReference>
<dbReference type="Proteomes" id="UP000718821">
    <property type="component" value="Unassembled WGS sequence"/>
</dbReference>
<dbReference type="GO" id="GO:0042626">
    <property type="term" value="F:ATPase-coupled transmembrane transporter activity"/>
    <property type="evidence" value="ECO:0007669"/>
    <property type="project" value="TreeGrafter"/>
</dbReference>
<keyword evidence="7" id="KW-1185">Reference proteome</keyword>
<dbReference type="RefSeq" id="WP_204467636.1">
    <property type="nucleotide sequence ID" value="NZ_JACLYU010000002.1"/>
</dbReference>
<dbReference type="PANTHER" id="PTHR43553">
    <property type="entry name" value="HEAVY METAL TRANSPORTER"/>
    <property type="match status" value="1"/>
</dbReference>
<evidence type="ECO:0000259" key="5">
    <source>
        <dbReference type="PROSITE" id="PS50893"/>
    </source>
</evidence>
<evidence type="ECO:0000313" key="7">
    <source>
        <dbReference type="Proteomes" id="UP000718821"/>
    </source>
</evidence>
<dbReference type="SMART" id="SM00382">
    <property type="entry name" value="AAA"/>
    <property type="match status" value="1"/>
</dbReference>
<dbReference type="InterPro" id="IPR050095">
    <property type="entry name" value="ECF_ABC_transporter_ATP-bd"/>
</dbReference>
<dbReference type="GO" id="GO:0043190">
    <property type="term" value="C:ATP-binding cassette (ABC) transporter complex"/>
    <property type="evidence" value="ECO:0007669"/>
    <property type="project" value="TreeGrafter"/>
</dbReference>
<comment type="similarity">
    <text evidence="1">Belongs to the ABC transporter superfamily.</text>
</comment>
<sequence>MGLFRHRAAPAPASLVFTLDQAGHTYDDGTIGLGPTTLTIAERRTAVIGLNGSGKSTLLGLLDGTLAATCGRVALAAADGGETLDPSVKRDVKRIDAIVGRVRREEVPNSFRRAANVSEAVDATLKRLGVPEAERQARIGAVFAHFDLTTSARRHVDELDSEHRHLLAIAAALAKAPAAVVADEPTKGLDEVGSARVARALFSYDRQVVFATHDTALIQRPEYAVDRALLLDSGRVVFDGTPAETAARYEELVRRRFEQARAARG</sequence>
<keyword evidence="4 6" id="KW-0067">ATP-binding</keyword>
<comment type="caution">
    <text evidence="6">The sequence shown here is derived from an EMBL/GenBank/DDBJ whole genome shotgun (WGS) entry which is preliminary data.</text>
</comment>
<protein>
    <submittedName>
        <fullName evidence="6">ATP-binding cassette domain-containing protein</fullName>
    </submittedName>
</protein>
<dbReference type="Gene3D" id="3.40.50.300">
    <property type="entry name" value="P-loop containing nucleotide triphosphate hydrolases"/>
    <property type="match status" value="1"/>
</dbReference>
<dbReference type="AlphaFoldDB" id="A0A938WX02"/>
<name>A0A938WX02_9BIFI</name>
<dbReference type="Pfam" id="PF00005">
    <property type="entry name" value="ABC_tran"/>
    <property type="match status" value="1"/>
</dbReference>
<dbReference type="PANTHER" id="PTHR43553:SF24">
    <property type="entry name" value="ENERGY-COUPLING FACTOR TRANSPORTER ATP-BINDING PROTEIN ECFA1"/>
    <property type="match status" value="1"/>
</dbReference>
<dbReference type="InterPro" id="IPR003593">
    <property type="entry name" value="AAA+_ATPase"/>
</dbReference>
<gene>
    <name evidence="6" type="ORF">H7U32_02150</name>
</gene>
<evidence type="ECO:0000256" key="1">
    <source>
        <dbReference type="ARBA" id="ARBA00005417"/>
    </source>
</evidence>
<dbReference type="GO" id="GO:0016887">
    <property type="term" value="F:ATP hydrolysis activity"/>
    <property type="evidence" value="ECO:0007669"/>
    <property type="project" value="InterPro"/>
</dbReference>
<evidence type="ECO:0000256" key="2">
    <source>
        <dbReference type="ARBA" id="ARBA00022448"/>
    </source>
</evidence>
<organism evidence="6 7">
    <name type="scientific">Bifidobacterium pullorum subsp. saeculare</name>
    <dbReference type="NCBI Taxonomy" id="78257"/>
    <lineage>
        <taxon>Bacteria</taxon>
        <taxon>Bacillati</taxon>
        <taxon>Actinomycetota</taxon>
        <taxon>Actinomycetes</taxon>
        <taxon>Bifidobacteriales</taxon>
        <taxon>Bifidobacteriaceae</taxon>
        <taxon>Bifidobacterium</taxon>
    </lineage>
</organism>
<feature type="domain" description="ABC transporter" evidence="5">
    <location>
        <begin position="17"/>
        <end position="258"/>
    </location>
</feature>
<reference evidence="6" key="2">
    <citation type="journal article" date="2021" name="Sci. Rep.">
        <title>The distribution of antibiotic resistance genes in chicken gut microbiota commensals.</title>
        <authorList>
            <person name="Juricova H."/>
            <person name="Matiasovicova J."/>
            <person name="Kubasova T."/>
            <person name="Cejkova D."/>
            <person name="Rychlik I."/>
        </authorList>
    </citation>
    <scope>NUCLEOTIDE SEQUENCE</scope>
    <source>
        <strain evidence="6">An836</strain>
    </source>
</reference>
<dbReference type="InterPro" id="IPR003439">
    <property type="entry name" value="ABC_transporter-like_ATP-bd"/>
</dbReference>
<reference evidence="6" key="1">
    <citation type="submission" date="2020-08" db="EMBL/GenBank/DDBJ databases">
        <authorList>
            <person name="Cejkova D."/>
            <person name="Kubasova T."/>
            <person name="Jahodarova E."/>
            <person name="Rychlik I."/>
        </authorList>
    </citation>
    <scope>NUCLEOTIDE SEQUENCE</scope>
    <source>
        <strain evidence="6">An836</strain>
    </source>
</reference>
<evidence type="ECO:0000256" key="3">
    <source>
        <dbReference type="ARBA" id="ARBA00022741"/>
    </source>
</evidence>
<dbReference type="SUPFAM" id="SSF52540">
    <property type="entry name" value="P-loop containing nucleoside triphosphate hydrolases"/>
    <property type="match status" value="1"/>
</dbReference>
<evidence type="ECO:0000313" key="6">
    <source>
        <dbReference type="EMBL" id="MBM6699148.1"/>
    </source>
</evidence>
<accession>A0A938WX02</accession>
<keyword evidence="2" id="KW-0813">Transport</keyword>
<keyword evidence="3" id="KW-0547">Nucleotide-binding</keyword>
<evidence type="ECO:0000256" key="4">
    <source>
        <dbReference type="ARBA" id="ARBA00022840"/>
    </source>
</evidence>
<dbReference type="EMBL" id="JACLYU010000002">
    <property type="protein sequence ID" value="MBM6699148.1"/>
    <property type="molecule type" value="Genomic_DNA"/>
</dbReference>
<dbReference type="GO" id="GO:0005524">
    <property type="term" value="F:ATP binding"/>
    <property type="evidence" value="ECO:0007669"/>
    <property type="project" value="UniProtKB-KW"/>
</dbReference>
<proteinExistence type="inferred from homology"/>